<evidence type="ECO:0000256" key="5">
    <source>
        <dbReference type="ARBA" id="ARBA00022989"/>
    </source>
</evidence>
<dbReference type="PANTHER" id="PTHR16024:SF27">
    <property type="entry name" value="XK-RELATED PROTEIN"/>
    <property type="match status" value="1"/>
</dbReference>
<dbReference type="STRING" id="7232.A0A484BC21"/>
<dbReference type="InterPro" id="IPR018629">
    <property type="entry name" value="XK-rel"/>
</dbReference>
<proteinExistence type="inferred from homology"/>
<dbReference type="OrthoDB" id="8190653at2759"/>
<evidence type="ECO:0000256" key="2">
    <source>
        <dbReference type="ARBA" id="ARBA00008789"/>
    </source>
</evidence>
<feature type="transmembrane region" description="Helical" evidence="7">
    <location>
        <begin position="612"/>
        <end position="633"/>
    </location>
</feature>
<dbReference type="GO" id="GO:0005886">
    <property type="term" value="C:plasma membrane"/>
    <property type="evidence" value="ECO:0007669"/>
    <property type="project" value="UniProtKB-SubCell"/>
</dbReference>
<keyword evidence="3" id="KW-1003">Cell membrane</keyword>
<feature type="transmembrane region" description="Helical" evidence="7">
    <location>
        <begin position="26"/>
        <end position="43"/>
    </location>
</feature>
<feature type="transmembrane region" description="Helical" evidence="7">
    <location>
        <begin position="553"/>
        <end position="573"/>
    </location>
</feature>
<evidence type="ECO:0000256" key="7">
    <source>
        <dbReference type="RuleBase" id="RU910716"/>
    </source>
</evidence>
<evidence type="ECO:0000256" key="1">
    <source>
        <dbReference type="ARBA" id="ARBA00004651"/>
    </source>
</evidence>
<gene>
    <name evidence="9" type="ORF">AWZ03_007171</name>
</gene>
<comment type="similarity">
    <text evidence="2 7">Belongs to the XK family.</text>
</comment>
<evidence type="ECO:0000313" key="9">
    <source>
        <dbReference type="EMBL" id="TDG46397.1"/>
    </source>
</evidence>
<reference evidence="9 10" key="1">
    <citation type="journal article" date="2019" name="J. Hered.">
        <title>An Improved Genome Assembly for Drosophila navojoa, the Basal Species in the mojavensis Cluster.</title>
        <authorList>
            <person name="Vanderlinde T."/>
            <person name="Dupim E.G."/>
            <person name="Nazario-Yepiz N.O."/>
            <person name="Carvalho A.B."/>
        </authorList>
    </citation>
    <scope>NUCLEOTIDE SEQUENCE [LARGE SCALE GENOMIC DNA]</scope>
    <source>
        <strain evidence="9">Navoj_Jal97</strain>
        <tissue evidence="9">Whole organism</tissue>
    </source>
</reference>
<feature type="transmembrane region" description="Helical" evidence="7">
    <location>
        <begin position="63"/>
        <end position="83"/>
    </location>
</feature>
<dbReference type="PANTHER" id="PTHR16024">
    <property type="entry name" value="XK-RELATED PROTEIN"/>
    <property type="match status" value="1"/>
</dbReference>
<dbReference type="Pfam" id="PF09815">
    <property type="entry name" value="XK-related"/>
    <property type="match status" value="2"/>
</dbReference>
<dbReference type="EMBL" id="LSRL02000059">
    <property type="protein sequence ID" value="TDG46397.1"/>
    <property type="molecule type" value="Genomic_DNA"/>
</dbReference>
<evidence type="ECO:0000256" key="8">
    <source>
        <dbReference type="SAM" id="Coils"/>
    </source>
</evidence>
<dbReference type="InterPro" id="IPR050895">
    <property type="entry name" value="XK-related_scramblase"/>
</dbReference>
<evidence type="ECO:0000256" key="3">
    <source>
        <dbReference type="ARBA" id="ARBA00022475"/>
    </source>
</evidence>
<evidence type="ECO:0000256" key="6">
    <source>
        <dbReference type="ARBA" id="ARBA00023136"/>
    </source>
</evidence>
<feature type="transmembrane region" description="Helical" evidence="7">
    <location>
        <begin position="580"/>
        <end position="600"/>
    </location>
</feature>
<keyword evidence="4 7" id="KW-0812">Transmembrane</keyword>
<dbReference type="AlphaFoldDB" id="A0A484BC21"/>
<dbReference type="OMA" id="YHMLVQD"/>
<feature type="coiled-coil region" evidence="8">
    <location>
        <begin position="230"/>
        <end position="257"/>
    </location>
</feature>
<protein>
    <recommendedName>
        <fullName evidence="7">XK-related protein</fullName>
    </recommendedName>
</protein>
<keyword evidence="8" id="KW-0175">Coiled coil</keyword>
<comment type="caution">
    <text evidence="9">The sequence shown here is derived from an EMBL/GenBank/DDBJ whole genome shotgun (WGS) entry which is preliminary data.</text>
</comment>
<dbReference type="GO" id="GO:0070782">
    <property type="term" value="P:phosphatidylserine exposure on apoptotic cell surface"/>
    <property type="evidence" value="ECO:0007669"/>
    <property type="project" value="TreeGrafter"/>
</dbReference>
<dbReference type="Proteomes" id="UP000295192">
    <property type="component" value="Unassembled WGS sequence"/>
</dbReference>
<evidence type="ECO:0000313" key="10">
    <source>
        <dbReference type="Proteomes" id="UP000295192"/>
    </source>
</evidence>
<keyword evidence="6 7" id="KW-0472">Membrane</keyword>
<dbReference type="KEGG" id="dnv:108655172"/>
<feature type="transmembrane region" description="Helical" evidence="7">
    <location>
        <begin position="492"/>
        <end position="511"/>
    </location>
</feature>
<accession>A0A484BC21</accession>
<organism evidence="9 10">
    <name type="scientific">Drosophila navojoa</name>
    <name type="common">Fruit fly</name>
    <dbReference type="NCBI Taxonomy" id="7232"/>
    <lineage>
        <taxon>Eukaryota</taxon>
        <taxon>Metazoa</taxon>
        <taxon>Ecdysozoa</taxon>
        <taxon>Arthropoda</taxon>
        <taxon>Hexapoda</taxon>
        <taxon>Insecta</taxon>
        <taxon>Pterygota</taxon>
        <taxon>Neoptera</taxon>
        <taxon>Endopterygota</taxon>
        <taxon>Diptera</taxon>
        <taxon>Brachycera</taxon>
        <taxon>Muscomorpha</taxon>
        <taxon>Ephydroidea</taxon>
        <taxon>Drosophilidae</taxon>
        <taxon>Drosophila</taxon>
    </lineage>
</organism>
<feature type="transmembrane region" description="Helical" evidence="7">
    <location>
        <begin position="523"/>
        <end position="541"/>
    </location>
</feature>
<comment type="subcellular location">
    <subcellularLocation>
        <location evidence="1">Cell membrane</location>
        <topology evidence="1">Multi-pass membrane protein</topology>
    </subcellularLocation>
    <subcellularLocation>
        <location evidence="7">Membrane</location>
        <topology evidence="7">Multi-pass membrane protein</topology>
    </subcellularLocation>
</comment>
<dbReference type="GO" id="GO:0043652">
    <property type="term" value="P:engulfment of apoptotic cell"/>
    <property type="evidence" value="ECO:0007669"/>
    <property type="project" value="TreeGrafter"/>
</dbReference>
<sequence>MTTELGHAASPPAHILGYAIRSRTRIYVSYIIPTCLALLVYMLQTSTDLALSYQHFRRHEPGYGAGTLVLVLLPPLLTYVLVLSSREQRSSATATRSKCMGCSLGLLQLLFFPFAVVYRFTMRLFWSVEALYHADDDVERMKCLGNVTQTSNIELYLLIQAYAQAAPQIILQMYHMLVQDIFRNYETTTLQSMCLVFAAIDLAGITTSYHRIESQRRVGRNYPWATPQQVEAQRCRLEQNERLCGEAERRKRESERSLATSFPQSEKIMANFHARQESGSQIDTSAVGSHELHVAGHDEVDNDAVEKLEIIAMLHPPTSTTAPGNVTDDDKMHQARPKLHLRREELKHLDSIEVLDTVPETPAPPPPPATAPAALPMLRLPTENDPPAAPDLRRTASDAEYRRSKRITRPLSQLETFKDMLLVNAQLYIKDHVPRPPKLLIGRVDEESNSDERTPLVVAQTPKGTPLTPKDVVDFYFPRPTKIVNGIQQDDFAGRTVAFFGWIAFITMRMLSLATFCVFYPRAFFIVVGVHYALMLAALALETRCRVSWSRCLFYLLLGYIYIFVLIELRVCFKSIRRWYISYLVLVLAENITMTAIWYGNEQFESWWFGFIWEWIVYSGVLFLATIVVYYCILRPKDVTLIVEEDEAPPQQSEQSVA</sequence>
<keyword evidence="10" id="KW-1185">Reference proteome</keyword>
<evidence type="ECO:0000256" key="4">
    <source>
        <dbReference type="ARBA" id="ARBA00022692"/>
    </source>
</evidence>
<keyword evidence="5 7" id="KW-1133">Transmembrane helix</keyword>
<name>A0A484BC21_DRONA</name>
<feature type="transmembrane region" description="Helical" evidence="7">
    <location>
        <begin position="104"/>
        <end position="126"/>
    </location>
</feature>
<dbReference type="GO" id="GO:1902742">
    <property type="term" value="P:apoptotic process involved in development"/>
    <property type="evidence" value="ECO:0007669"/>
    <property type="project" value="TreeGrafter"/>
</dbReference>